<reference evidence="2" key="1">
    <citation type="submission" date="2017-01" db="EMBL/GenBank/DDBJ databases">
        <authorList>
            <person name="Varghese N."/>
            <person name="Submissions S."/>
        </authorList>
    </citation>
    <scope>NUCLEOTIDE SEQUENCE [LARGE SCALE GENOMIC DNA]</scope>
    <source>
        <strain evidence="2">ATCC 51758</strain>
    </source>
</reference>
<keyword evidence="2" id="KW-1185">Reference proteome</keyword>
<proteinExistence type="predicted"/>
<dbReference type="EMBL" id="FTMD01000002">
    <property type="protein sequence ID" value="SIQ09230.1"/>
    <property type="molecule type" value="Genomic_DNA"/>
</dbReference>
<evidence type="ECO:0000313" key="1">
    <source>
        <dbReference type="EMBL" id="SIQ09230.1"/>
    </source>
</evidence>
<dbReference type="OrthoDB" id="9830847at2"/>
<protein>
    <submittedName>
        <fullName evidence="1">Uncharacterized protein</fullName>
    </submittedName>
</protein>
<dbReference type="Proteomes" id="UP000186819">
    <property type="component" value="Unassembled WGS sequence"/>
</dbReference>
<accession>A0A1N6PY19</accession>
<name>A0A1N6PY19_9RHOO</name>
<dbReference type="AlphaFoldDB" id="A0A1N6PY19"/>
<dbReference type="STRING" id="34027.SAMN05421829_102250"/>
<sequence>MIEQTVPLQQLTAGMAACVREWILPHLSDAMARIQAEQLVTLLEDLPRIVAPAALARIRADSDEARELLRRCGAEAPPPADAFHVDALMAENAALKERLEALAARCRSAGDAAAGETLRDIQRFFVRSARREGEGVTVQLFEEMTTRDREGKQHLAADAAA</sequence>
<dbReference type="RefSeq" id="WP_076600760.1">
    <property type="nucleotide sequence ID" value="NZ_FTMD01000002.1"/>
</dbReference>
<organism evidence="1 2">
    <name type="scientific">Aromatoleum tolulyticum</name>
    <dbReference type="NCBI Taxonomy" id="34027"/>
    <lineage>
        <taxon>Bacteria</taxon>
        <taxon>Pseudomonadati</taxon>
        <taxon>Pseudomonadota</taxon>
        <taxon>Betaproteobacteria</taxon>
        <taxon>Rhodocyclales</taxon>
        <taxon>Rhodocyclaceae</taxon>
        <taxon>Aromatoleum</taxon>
    </lineage>
</organism>
<gene>
    <name evidence="1" type="ORF">SAMN05421829_102250</name>
</gene>
<evidence type="ECO:0000313" key="2">
    <source>
        <dbReference type="Proteomes" id="UP000186819"/>
    </source>
</evidence>